<comment type="subcellular location">
    <subcellularLocation>
        <location evidence="4">Nucleus</location>
    </subcellularLocation>
</comment>
<dbReference type="OrthoDB" id="4187154at2759"/>
<dbReference type="AlphaFoldDB" id="A0A177B9Q8"/>
<proteinExistence type="predicted"/>
<dbReference type="PROSITE" id="PS50071">
    <property type="entry name" value="HOMEOBOX_2"/>
    <property type="match status" value="1"/>
</dbReference>
<dbReference type="EMBL" id="LWCA01000086">
    <property type="protein sequence ID" value="OAF71037.1"/>
    <property type="molecule type" value="Genomic_DNA"/>
</dbReference>
<feature type="domain" description="Homeobox" evidence="5">
    <location>
        <begin position="190"/>
        <end position="224"/>
    </location>
</feature>
<evidence type="ECO:0000256" key="2">
    <source>
        <dbReference type="ARBA" id="ARBA00023155"/>
    </source>
</evidence>
<name>A0A177B9Q8_9BILA</name>
<keyword evidence="7" id="KW-1185">Reference proteome</keyword>
<keyword evidence="1 4" id="KW-0238">DNA-binding</keyword>
<dbReference type="InterPro" id="IPR008422">
    <property type="entry name" value="KN_HD"/>
</dbReference>
<gene>
    <name evidence="6" type="ORF">A3Q56_01176</name>
</gene>
<feature type="DNA-binding region" description="Homeobox" evidence="4">
    <location>
        <begin position="192"/>
        <end position="225"/>
    </location>
</feature>
<sequence>MKNESYRTISQLLSTEYRRYVHIKTRIMRLKNNFQHMENNEFTDSFITPSNFQYYNELYSDIRQKLNRIHITSENDEIYVNNFNLAYKDNTNDRKIGKNASKILEKSKIKNKHQKNTKNNFNFFQINSLCKSSVEVVLKSELKMSGSSPKISANKKKNELISSNGKGKCFSMKVLEILGVWLGEHGNEAYANPMEVAQLSILTGLNNKQIRKWLSNKRSRTRKINVVD</sequence>
<dbReference type="Proteomes" id="UP000078046">
    <property type="component" value="Unassembled WGS sequence"/>
</dbReference>
<evidence type="ECO:0000256" key="4">
    <source>
        <dbReference type="PROSITE-ProRule" id="PRU00108"/>
    </source>
</evidence>
<evidence type="ECO:0000313" key="7">
    <source>
        <dbReference type="Proteomes" id="UP000078046"/>
    </source>
</evidence>
<evidence type="ECO:0000256" key="3">
    <source>
        <dbReference type="ARBA" id="ARBA00023242"/>
    </source>
</evidence>
<dbReference type="InterPro" id="IPR009057">
    <property type="entry name" value="Homeodomain-like_sf"/>
</dbReference>
<dbReference type="SMART" id="SM00389">
    <property type="entry name" value="HOX"/>
    <property type="match status" value="1"/>
</dbReference>
<evidence type="ECO:0000259" key="5">
    <source>
        <dbReference type="PROSITE" id="PS50071"/>
    </source>
</evidence>
<dbReference type="CDD" id="cd00086">
    <property type="entry name" value="homeodomain"/>
    <property type="match status" value="1"/>
</dbReference>
<dbReference type="GO" id="GO:0006355">
    <property type="term" value="P:regulation of DNA-templated transcription"/>
    <property type="evidence" value="ECO:0007669"/>
    <property type="project" value="InterPro"/>
</dbReference>
<keyword evidence="2 4" id="KW-0371">Homeobox</keyword>
<reference evidence="6 7" key="1">
    <citation type="submission" date="2016-04" db="EMBL/GenBank/DDBJ databases">
        <title>The genome of Intoshia linei affirms orthonectids as highly simplified spiralians.</title>
        <authorList>
            <person name="Mikhailov K.V."/>
            <person name="Slusarev G.S."/>
            <person name="Nikitin M.A."/>
            <person name="Logacheva M.D."/>
            <person name="Penin A."/>
            <person name="Aleoshin V."/>
            <person name="Panchin Y.V."/>
        </authorList>
    </citation>
    <scope>NUCLEOTIDE SEQUENCE [LARGE SCALE GENOMIC DNA]</scope>
    <source>
        <strain evidence="6">Intl2013</strain>
        <tissue evidence="6">Whole animal</tissue>
    </source>
</reference>
<dbReference type="GO" id="GO:0005634">
    <property type="term" value="C:nucleus"/>
    <property type="evidence" value="ECO:0007669"/>
    <property type="project" value="UniProtKB-SubCell"/>
</dbReference>
<dbReference type="Pfam" id="PF05920">
    <property type="entry name" value="Homeobox_KN"/>
    <property type="match status" value="1"/>
</dbReference>
<keyword evidence="3 4" id="KW-0539">Nucleus</keyword>
<dbReference type="InterPro" id="IPR001356">
    <property type="entry name" value="HD"/>
</dbReference>
<evidence type="ECO:0000256" key="1">
    <source>
        <dbReference type="ARBA" id="ARBA00023125"/>
    </source>
</evidence>
<evidence type="ECO:0000313" key="6">
    <source>
        <dbReference type="EMBL" id="OAF71037.1"/>
    </source>
</evidence>
<protein>
    <recommendedName>
        <fullName evidence="5">Homeobox domain-containing protein</fullName>
    </recommendedName>
</protein>
<dbReference type="SUPFAM" id="SSF46689">
    <property type="entry name" value="Homeodomain-like"/>
    <property type="match status" value="1"/>
</dbReference>
<organism evidence="6 7">
    <name type="scientific">Intoshia linei</name>
    <dbReference type="NCBI Taxonomy" id="1819745"/>
    <lineage>
        <taxon>Eukaryota</taxon>
        <taxon>Metazoa</taxon>
        <taxon>Spiralia</taxon>
        <taxon>Lophotrochozoa</taxon>
        <taxon>Mesozoa</taxon>
        <taxon>Orthonectida</taxon>
        <taxon>Rhopaluridae</taxon>
        <taxon>Intoshia</taxon>
    </lineage>
</organism>
<accession>A0A177B9Q8</accession>
<comment type="caution">
    <text evidence="6">The sequence shown here is derived from an EMBL/GenBank/DDBJ whole genome shotgun (WGS) entry which is preliminary data.</text>
</comment>
<dbReference type="Gene3D" id="1.10.10.60">
    <property type="entry name" value="Homeodomain-like"/>
    <property type="match status" value="1"/>
</dbReference>
<dbReference type="GO" id="GO:0003677">
    <property type="term" value="F:DNA binding"/>
    <property type="evidence" value="ECO:0007669"/>
    <property type="project" value="UniProtKB-UniRule"/>
</dbReference>